<dbReference type="AlphaFoldDB" id="A0A1I0SY44"/>
<dbReference type="SMART" id="SM00448">
    <property type="entry name" value="REC"/>
    <property type="match status" value="1"/>
</dbReference>
<feature type="domain" description="Response regulatory" evidence="7">
    <location>
        <begin position="3"/>
        <end position="118"/>
    </location>
</feature>
<dbReference type="OrthoDB" id="9808843at2"/>
<evidence type="ECO:0000256" key="4">
    <source>
        <dbReference type="ARBA" id="ARBA00023163"/>
    </source>
</evidence>
<dbReference type="InterPro" id="IPR039420">
    <property type="entry name" value="WalR-like"/>
</dbReference>
<name>A0A1I0SY44_9NOCA</name>
<dbReference type="InterPro" id="IPR000792">
    <property type="entry name" value="Tscrpt_reg_LuxR_C"/>
</dbReference>
<dbReference type="PROSITE" id="PS50043">
    <property type="entry name" value="HTH_LUXR_2"/>
    <property type="match status" value="1"/>
</dbReference>
<keyword evidence="2" id="KW-0805">Transcription regulation</keyword>
<gene>
    <name evidence="8" type="ORF">SAMN05444374_10391</name>
</gene>
<dbReference type="SMART" id="SM00421">
    <property type="entry name" value="HTH_LUXR"/>
    <property type="match status" value="1"/>
</dbReference>
<dbReference type="InterPro" id="IPR058245">
    <property type="entry name" value="NreC/VraR/RcsB-like_REC"/>
</dbReference>
<dbReference type="EMBL" id="FOJN01000003">
    <property type="protein sequence ID" value="SFA44475.1"/>
    <property type="molecule type" value="Genomic_DNA"/>
</dbReference>
<dbReference type="SUPFAM" id="SSF46894">
    <property type="entry name" value="C-terminal effector domain of the bipartite response regulators"/>
    <property type="match status" value="1"/>
</dbReference>
<dbReference type="Pfam" id="PF00072">
    <property type="entry name" value="Response_reg"/>
    <property type="match status" value="1"/>
</dbReference>
<sequence>MITVVLADDHAAIRAGLRMLLGGHDDIDVVAEAENGASAVTVVRTHRPDVVLMDIRMPGMDGIEATRHIVETTASRVLVLTTFDVDDYVFAALHAGASGFLLKTASADELVGAVRSVAAGDGALGPGATRAVIERFVASPRTTTAPVGYDDLTPRERDVLHLLGRGLSNHELSTSLQVSEATVKTHVSRVLAKLGLESRVQAAIAAAEAGL</sequence>
<dbReference type="Gene3D" id="3.40.50.2300">
    <property type="match status" value="1"/>
</dbReference>
<dbReference type="PROSITE" id="PS50110">
    <property type="entry name" value="RESPONSE_REGULATORY"/>
    <property type="match status" value="1"/>
</dbReference>
<proteinExistence type="predicted"/>
<dbReference type="GO" id="GO:0000160">
    <property type="term" value="P:phosphorelay signal transduction system"/>
    <property type="evidence" value="ECO:0007669"/>
    <property type="project" value="InterPro"/>
</dbReference>
<dbReference type="Pfam" id="PF00196">
    <property type="entry name" value="GerE"/>
    <property type="match status" value="1"/>
</dbReference>
<keyword evidence="4" id="KW-0804">Transcription</keyword>
<dbReference type="Proteomes" id="UP000182054">
    <property type="component" value="Unassembled WGS sequence"/>
</dbReference>
<evidence type="ECO:0000256" key="2">
    <source>
        <dbReference type="ARBA" id="ARBA00023015"/>
    </source>
</evidence>
<dbReference type="GeneID" id="85484949"/>
<dbReference type="GO" id="GO:0006355">
    <property type="term" value="P:regulation of DNA-templated transcription"/>
    <property type="evidence" value="ECO:0007669"/>
    <property type="project" value="InterPro"/>
</dbReference>
<dbReference type="CDD" id="cd17535">
    <property type="entry name" value="REC_NarL-like"/>
    <property type="match status" value="1"/>
</dbReference>
<keyword evidence="3" id="KW-0238">DNA-binding</keyword>
<dbReference type="InterPro" id="IPR011006">
    <property type="entry name" value="CheY-like_superfamily"/>
</dbReference>
<dbReference type="InterPro" id="IPR016032">
    <property type="entry name" value="Sig_transdc_resp-reg_C-effctor"/>
</dbReference>
<dbReference type="PRINTS" id="PR00038">
    <property type="entry name" value="HTHLUXR"/>
</dbReference>
<protein>
    <submittedName>
        <fullName evidence="8">Two component transcriptional regulator, LuxR family</fullName>
    </submittedName>
</protein>
<reference evidence="8 9" key="1">
    <citation type="submission" date="2016-10" db="EMBL/GenBank/DDBJ databases">
        <authorList>
            <person name="de Groot N.N."/>
        </authorList>
    </citation>
    <scope>NUCLEOTIDE SEQUENCE [LARGE SCALE GENOMIC DNA]</scope>
    <source>
        <strain evidence="8 9">DSM 44908</strain>
    </source>
</reference>
<evidence type="ECO:0000259" key="7">
    <source>
        <dbReference type="PROSITE" id="PS50110"/>
    </source>
</evidence>
<evidence type="ECO:0000256" key="3">
    <source>
        <dbReference type="ARBA" id="ARBA00023125"/>
    </source>
</evidence>
<organism evidence="8 9">
    <name type="scientific">Rhodococcoides kroppenstedtii</name>
    <dbReference type="NCBI Taxonomy" id="293050"/>
    <lineage>
        <taxon>Bacteria</taxon>
        <taxon>Bacillati</taxon>
        <taxon>Actinomycetota</taxon>
        <taxon>Actinomycetes</taxon>
        <taxon>Mycobacteriales</taxon>
        <taxon>Nocardiaceae</taxon>
        <taxon>Rhodococcoides</taxon>
    </lineage>
</organism>
<dbReference type="PANTHER" id="PTHR43214:SF24">
    <property type="entry name" value="TRANSCRIPTIONAL REGULATORY PROTEIN NARL-RELATED"/>
    <property type="match status" value="1"/>
</dbReference>
<accession>A0A1I0SY44</accession>
<dbReference type="InterPro" id="IPR001789">
    <property type="entry name" value="Sig_transdc_resp-reg_receiver"/>
</dbReference>
<evidence type="ECO:0000256" key="5">
    <source>
        <dbReference type="PROSITE-ProRule" id="PRU00169"/>
    </source>
</evidence>
<evidence type="ECO:0000313" key="8">
    <source>
        <dbReference type="EMBL" id="SFA44475.1"/>
    </source>
</evidence>
<feature type="domain" description="HTH luxR-type" evidence="6">
    <location>
        <begin position="145"/>
        <end position="210"/>
    </location>
</feature>
<dbReference type="CDD" id="cd06170">
    <property type="entry name" value="LuxR_C_like"/>
    <property type="match status" value="1"/>
</dbReference>
<dbReference type="GO" id="GO:0003677">
    <property type="term" value="F:DNA binding"/>
    <property type="evidence" value="ECO:0007669"/>
    <property type="project" value="UniProtKB-KW"/>
</dbReference>
<feature type="modified residue" description="4-aspartylphosphate" evidence="5">
    <location>
        <position position="54"/>
    </location>
</feature>
<evidence type="ECO:0000259" key="6">
    <source>
        <dbReference type="PROSITE" id="PS50043"/>
    </source>
</evidence>
<evidence type="ECO:0000313" key="9">
    <source>
        <dbReference type="Proteomes" id="UP000182054"/>
    </source>
</evidence>
<dbReference type="PANTHER" id="PTHR43214">
    <property type="entry name" value="TWO-COMPONENT RESPONSE REGULATOR"/>
    <property type="match status" value="1"/>
</dbReference>
<keyword evidence="1 5" id="KW-0597">Phosphoprotein</keyword>
<dbReference type="SUPFAM" id="SSF52172">
    <property type="entry name" value="CheY-like"/>
    <property type="match status" value="1"/>
</dbReference>
<dbReference type="RefSeq" id="WP_068363910.1">
    <property type="nucleotide sequence ID" value="NZ_FOJN01000003.1"/>
</dbReference>
<evidence type="ECO:0000256" key="1">
    <source>
        <dbReference type="ARBA" id="ARBA00022553"/>
    </source>
</evidence>